<dbReference type="PANTHER" id="PTHR43744:SF8">
    <property type="entry name" value="SN-GLYCEROL-3-PHOSPHATE TRANSPORT SYSTEM PERMEASE PROTEIN UGPE"/>
    <property type="match status" value="1"/>
</dbReference>
<feature type="transmembrane region" description="Helical" evidence="7">
    <location>
        <begin position="147"/>
        <end position="166"/>
    </location>
</feature>
<evidence type="ECO:0000313" key="10">
    <source>
        <dbReference type="Proteomes" id="UP000547209"/>
    </source>
</evidence>
<keyword evidence="4 7" id="KW-0812">Transmembrane</keyword>
<dbReference type="InterPro" id="IPR000515">
    <property type="entry name" value="MetI-like"/>
</dbReference>
<comment type="subcellular location">
    <subcellularLocation>
        <location evidence="1 7">Cell membrane</location>
        <topology evidence="1 7">Multi-pass membrane protein</topology>
    </subcellularLocation>
</comment>
<keyword evidence="5 7" id="KW-1133">Transmembrane helix</keyword>
<dbReference type="PROSITE" id="PS50928">
    <property type="entry name" value="ABC_TM1"/>
    <property type="match status" value="1"/>
</dbReference>
<evidence type="ECO:0000256" key="6">
    <source>
        <dbReference type="ARBA" id="ARBA00023136"/>
    </source>
</evidence>
<dbReference type="PANTHER" id="PTHR43744">
    <property type="entry name" value="ABC TRANSPORTER PERMEASE PROTEIN MG189-RELATED-RELATED"/>
    <property type="match status" value="1"/>
</dbReference>
<feature type="transmembrane region" description="Helical" evidence="7">
    <location>
        <begin position="187"/>
        <end position="212"/>
    </location>
</feature>
<comment type="similarity">
    <text evidence="7">Belongs to the binding-protein-dependent transport system permease family.</text>
</comment>
<gene>
    <name evidence="9" type="ORF">H7C19_08935</name>
</gene>
<reference evidence="9 10" key="1">
    <citation type="submission" date="2020-08" db="EMBL/GenBank/DDBJ databases">
        <title>Cohnella phylogeny.</title>
        <authorList>
            <person name="Dunlap C."/>
        </authorList>
    </citation>
    <scope>NUCLEOTIDE SEQUENCE [LARGE SCALE GENOMIC DNA]</scope>
    <source>
        <strain evidence="9 10">DSM 28246</strain>
    </source>
</reference>
<dbReference type="CDD" id="cd06261">
    <property type="entry name" value="TM_PBP2"/>
    <property type="match status" value="1"/>
</dbReference>
<protein>
    <submittedName>
        <fullName evidence="9">Carbohydrate ABC transporter permease</fullName>
    </submittedName>
</protein>
<dbReference type="RefSeq" id="WP_185142292.1">
    <property type="nucleotide sequence ID" value="NZ_JACJVP010000011.1"/>
</dbReference>
<evidence type="ECO:0000256" key="7">
    <source>
        <dbReference type="RuleBase" id="RU363032"/>
    </source>
</evidence>
<dbReference type="Proteomes" id="UP000547209">
    <property type="component" value="Unassembled WGS sequence"/>
</dbReference>
<evidence type="ECO:0000313" key="9">
    <source>
        <dbReference type="EMBL" id="MBB6670811.1"/>
    </source>
</evidence>
<dbReference type="SUPFAM" id="SSF161098">
    <property type="entry name" value="MetI-like"/>
    <property type="match status" value="1"/>
</dbReference>
<keyword evidence="2 7" id="KW-0813">Transport</keyword>
<feature type="transmembrane region" description="Helical" evidence="7">
    <location>
        <begin position="7"/>
        <end position="28"/>
    </location>
</feature>
<dbReference type="InterPro" id="IPR035906">
    <property type="entry name" value="MetI-like_sf"/>
</dbReference>
<dbReference type="AlphaFoldDB" id="A0A7X0VEJ8"/>
<feature type="transmembrane region" description="Helical" evidence="7">
    <location>
        <begin position="104"/>
        <end position="127"/>
    </location>
</feature>
<dbReference type="GO" id="GO:0005886">
    <property type="term" value="C:plasma membrane"/>
    <property type="evidence" value="ECO:0007669"/>
    <property type="project" value="UniProtKB-SubCell"/>
</dbReference>
<evidence type="ECO:0000256" key="5">
    <source>
        <dbReference type="ARBA" id="ARBA00022989"/>
    </source>
</evidence>
<evidence type="ECO:0000256" key="4">
    <source>
        <dbReference type="ARBA" id="ARBA00022692"/>
    </source>
</evidence>
<dbReference type="Gene3D" id="1.10.3720.10">
    <property type="entry name" value="MetI-like"/>
    <property type="match status" value="1"/>
</dbReference>
<accession>A0A7X0VEJ8</accession>
<evidence type="ECO:0000256" key="3">
    <source>
        <dbReference type="ARBA" id="ARBA00022475"/>
    </source>
</evidence>
<dbReference type="Pfam" id="PF00528">
    <property type="entry name" value="BPD_transp_1"/>
    <property type="match status" value="1"/>
</dbReference>
<keyword evidence="10" id="KW-1185">Reference proteome</keyword>
<sequence length="281" mass="31899">MPKVNKLIYIPAGLIIILMSFPFVWGFLLSFKDGIEIFTDPISLPRSFNFRLYIDTYKESHLVLLFKNSLIVTVLSVPLGMLFVFLSAFSIARLDQKIKWMSSFYYYLFLSGMCVNIIIILRSLYFITMYTGKNVAPLGLDSLYSLVPIYAAGGIPFGTLLYVSAMRSIPIEMEEAAIIDGCSLFGVMFRINFVLCMPVISALFIFSVLGVWNEFPVASMLLNNYHNYTLPLALAFFKSEFSRDYGSMLRAIIMILIPQLLFFIIFQKRIIDGVVTEGIKG</sequence>
<proteinExistence type="inferred from homology"/>
<evidence type="ECO:0000256" key="1">
    <source>
        <dbReference type="ARBA" id="ARBA00004651"/>
    </source>
</evidence>
<organism evidence="9 10">
    <name type="scientific">Cohnella nanjingensis</name>
    <dbReference type="NCBI Taxonomy" id="1387779"/>
    <lineage>
        <taxon>Bacteria</taxon>
        <taxon>Bacillati</taxon>
        <taxon>Bacillota</taxon>
        <taxon>Bacilli</taxon>
        <taxon>Bacillales</taxon>
        <taxon>Paenibacillaceae</taxon>
        <taxon>Cohnella</taxon>
    </lineage>
</organism>
<keyword evidence="3" id="KW-1003">Cell membrane</keyword>
<keyword evidence="6 7" id="KW-0472">Membrane</keyword>
<evidence type="ECO:0000259" key="8">
    <source>
        <dbReference type="PROSITE" id="PS50928"/>
    </source>
</evidence>
<feature type="transmembrane region" description="Helical" evidence="7">
    <location>
        <begin position="247"/>
        <end position="266"/>
    </location>
</feature>
<comment type="caution">
    <text evidence="9">The sequence shown here is derived from an EMBL/GenBank/DDBJ whole genome shotgun (WGS) entry which is preliminary data.</text>
</comment>
<name>A0A7X0VEJ8_9BACL</name>
<feature type="transmembrane region" description="Helical" evidence="7">
    <location>
        <begin position="70"/>
        <end position="92"/>
    </location>
</feature>
<feature type="domain" description="ABC transmembrane type-1" evidence="8">
    <location>
        <begin position="66"/>
        <end position="266"/>
    </location>
</feature>
<dbReference type="EMBL" id="JACJVP010000011">
    <property type="protein sequence ID" value="MBB6670811.1"/>
    <property type="molecule type" value="Genomic_DNA"/>
</dbReference>
<evidence type="ECO:0000256" key="2">
    <source>
        <dbReference type="ARBA" id="ARBA00022448"/>
    </source>
</evidence>
<dbReference type="GO" id="GO:0055085">
    <property type="term" value="P:transmembrane transport"/>
    <property type="evidence" value="ECO:0007669"/>
    <property type="project" value="InterPro"/>
</dbReference>